<dbReference type="PANTHER" id="PTHR43692:SF1">
    <property type="entry name" value="UDP-N-ACETYLMURAMOYLALANINE--D-GLUTAMATE LIGASE"/>
    <property type="match status" value="1"/>
</dbReference>
<evidence type="ECO:0000313" key="11">
    <source>
        <dbReference type="EMBL" id="MBB5155708.1"/>
    </source>
</evidence>
<dbReference type="PANTHER" id="PTHR43692">
    <property type="entry name" value="UDP-N-ACETYLMURAMOYLALANINE--D-GLUTAMATE LIGASE"/>
    <property type="match status" value="1"/>
</dbReference>
<dbReference type="NCBIfam" id="TIGR01087">
    <property type="entry name" value="murD"/>
    <property type="match status" value="1"/>
</dbReference>
<dbReference type="Pfam" id="PF21799">
    <property type="entry name" value="MurD-like_N"/>
    <property type="match status" value="1"/>
</dbReference>
<evidence type="ECO:0000256" key="3">
    <source>
        <dbReference type="ARBA" id="ARBA00022490"/>
    </source>
</evidence>
<dbReference type="Gene3D" id="3.90.190.20">
    <property type="entry name" value="Mur ligase, C-terminal domain"/>
    <property type="match status" value="1"/>
</dbReference>
<dbReference type="Proteomes" id="UP000584374">
    <property type="component" value="Unassembled WGS sequence"/>
</dbReference>
<dbReference type="SUPFAM" id="SSF53244">
    <property type="entry name" value="MurD-like peptide ligases, peptide-binding domain"/>
    <property type="match status" value="1"/>
</dbReference>
<accession>A0A840QAN0</accession>
<dbReference type="AlphaFoldDB" id="A0A840QAN0"/>
<keyword evidence="5 7" id="KW-0547">Nucleotide-binding</keyword>
<dbReference type="HAMAP" id="MF_00639">
    <property type="entry name" value="MurD"/>
    <property type="match status" value="1"/>
</dbReference>
<dbReference type="EMBL" id="JACHIW010000001">
    <property type="protein sequence ID" value="MBB5155708.1"/>
    <property type="molecule type" value="Genomic_DNA"/>
</dbReference>
<dbReference type="GO" id="GO:0051301">
    <property type="term" value="P:cell division"/>
    <property type="evidence" value="ECO:0007669"/>
    <property type="project" value="UniProtKB-KW"/>
</dbReference>
<comment type="subcellular location">
    <subcellularLocation>
        <location evidence="1 7 8">Cytoplasm</location>
    </subcellularLocation>
</comment>
<dbReference type="GO" id="GO:0005737">
    <property type="term" value="C:cytoplasm"/>
    <property type="evidence" value="ECO:0007669"/>
    <property type="project" value="UniProtKB-SubCell"/>
</dbReference>
<dbReference type="RefSeq" id="WP_184727000.1">
    <property type="nucleotide sequence ID" value="NZ_JACHIW010000001.1"/>
</dbReference>
<dbReference type="InterPro" id="IPR005762">
    <property type="entry name" value="MurD"/>
</dbReference>
<dbReference type="InterPro" id="IPR036615">
    <property type="entry name" value="Mur_ligase_C_dom_sf"/>
</dbReference>
<comment type="function">
    <text evidence="7 8">Cell wall formation. Catalyzes the addition of glutamate to the nucleotide precursor UDP-N-acetylmuramoyl-L-alanine (UMA).</text>
</comment>
<evidence type="ECO:0000259" key="10">
    <source>
        <dbReference type="Pfam" id="PF08245"/>
    </source>
</evidence>
<keyword evidence="3 7" id="KW-0963">Cytoplasm</keyword>
<gene>
    <name evidence="7" type="primary">murD</name>
    <name evidence="11" type="ORF">BJ970_003242</name>
</gene>
<dbReference type="InterPro" id="IPR004101">
    <property type="entry name" value="Mur_ligase_C"/>
</dbReference>
<comment type="pathway">
    <text evidence="2 7 8">Cell wall biogenesis; peptidoglycan biosynthesis.</text>
</comment>
<evidence type="ECO:0000259" key="9">
    <source>
        <dbReference type="Pfam" id="PF02875"/>
    </source>
</evidence>
<feature type="domain" description="Mur ligase central" evidence="10">
    <location>
        <begin position="127"/>
        <end position="302"/>
    </location>
</feature>
<dbReference type="EC" id="6.3.2.9" evidence="7 8"/>
<dbReference type="GO" id="GO:0009252">
    <property type="term" value="P:peptidoglycan biosynthetic process"/>
    <property type="evidence" value="ECO:0007669"/>
    <property type="project" value="UniProtKB-UniRule"/>
</dbReference>
<dbReference type="UniPathway" id="UPA00219"/>
<comment type="caution">
    <text evidence="11">The sequence shown here is derived from an EMBL/GenBank/DDBJ whole genome shotgun (WGS) entry which is preliminary data.</text>
</comment>
<keyword evidence="12" id="KW-1185">Reference proteome</keyword>
<evidence type="ECO:0000256" key="6">
    <source>
        <dbReference type="ARBA" id="ARBA00022840"/>
    </source>
</evidence>
<keyword evidence="7 8" id="KW-0961">Cell wall biogenesis/degradation</keyword>
<dbReference type="Pfam" id="PF02875">
    <property type="entry name" value="Mur_ligase_C"/>
    <property type="match status" value="1"/>
</dbReference>
<keyword evidence="7 8" id="KW-0131">Cell cycle</keyword>
<dbReference type="SUPFAM" id="SSF53623">
    <property type="entry name" value="MurD-like peptide ligases, catalytic domain"/>
    <property type="match status" value="1"/>
</dbReference>
<name>A0A840QAN0_9PSEU</name>
<dbReference type="GO" id="GO:0005524">
    <property type="term" value="F:ATP binding"/>
    <property type="evidence" value="ECO:0007669"/>
    <property type="project" value="UniProtKB-UniRule"/>
</dbReference>
<evidence type="ECO:0000256" key="8">
    <source>
        <dbReference type="RuleBase" id="RU003664"/>
    </source>
</evidence>
<keyword evidence="4 7" id="KW-0436">Ligase</keyword>
<dbReference type="GO" id="GO:0008360">
    <property type="term" value="P:regulation of cell shape"/>
    <property type="evidence" value="ECO:0007669"/>
    <property type="project" value="UniProtKB-KW"/>
</dbReference>
<dbReference type="SUPFAM" id="SSF51984">
    <property type="entry name" value="MurCD N-terminal domain"/>
    <property type="match status" value="1"/>
</dbReference>
<evidence type="ECO:0000256" key="1">
    <source>
        <dbReference type="ARBA" id="ARBA00004496"/>
    </source>
</evidence>
<comment type="similarity">
    <text evidence="7">Belongs to the MurCDEF family.</text>
</comment>
<keyword evidence="6 7" id="KW-0067">ATP-binding</keyword>
<sequence length="478" mass="48555">MTGRFAGLNVLVAGAGVSGRSAAEALLAVGAAVTVSDASADRLAALASLQAQGAELVAGLSEPPEDTELVVTSPGWRPDAPLLAAAAAAGVEVIGEVELAWRLDQEKAESPAASMGRRAAPATWLAVTGTNGKTTTVSMLESILRAAEVDVVACGNVGLPVVDAVRAGHQVLAVELSSFQLHWSDSVAAYAAVVLNLADDHLDWHGSLVAYGDAKARVYSGNSVAVANADDAWSTRLSAAAATDARRVSFTLSAPQEGQLGVEDASLVDRAFGDRVVLASVADVHPAGPHNVANALAAAALARAYGVEPGAVADGLRAYQPGAHRSVAVAEAAGVSYVDDSKATNPHAADAALRAHQRVVWIAGGLLKGAEVDELIAANADRLDAVVLIGRDRDRFAAALARHAPDVPVREVTAGDDAGMLQAVRSASEFARPGSVVLLAPAAASMDMFTDYAHRGRAFADAVRAVVADSPAASTHGG</sequence>
<dbReference type="InterPro" id="IPR013221">
    <property type="entry name" value="Mur_ligase_cen"/>
</dbReference>
<evidence type="ECO:0000256" key="7">
    <source>
        <dbReference type="HAMAP-Rule" id="MF_00639"/>
    </source>
</evidence>
<feature type="binding site" evidence="7">
    <location>
        <begin position="129"/>
        <end position="135"/>
    </location>
    <ligand>
        <name>ATP</name>
        <dbReference type="ChEBI" id="CHEBI:30616"/>
    </ligand>
</feature>
<dbReference type="Pfam" id="PF08245">
    <property type="entry name" value="Mur_ligase_M"/>
    <property type="match status" value="1"/>
</dbReference>
<dbReference type="InterPro" id="IPR036565">
    <property type="entry name" value="Mur-like_cat_sf"/>
</dbReference>
<evidence type="ECO:0000256" key="2">
    <source>
        <dbReference type="ARBA" id="ARBA00004752"/>
    </source>
</evidence>
<protein>
    <recommendedName>
        <fullName evidence="7 8">UDP-N-acetylmuramoylalanine--D-glutamate ligase</fullName>
        <ecNumber evidence="7 8">6.3.2.9</ecNumber>
    </recommendedName>
    <alternativeName>
        <fullName evidence="7">D-glutamic acid-adding enzyme</fullName>
    </alternativeName>
    <alternativeName>
        <fullName evidence="7">UDP-N-acetylmuramoyl-L-alanyl-D-glutamate synthetase</fullName>
    </alternativeName>
</protein>
<feature type="domain" description="Mur ligase C-terminal" evidence="9">
    <location>
        <begin position="325"/>
        <end position="442"/>
    </location>
</feature>
<proteinExistence type="inferred from homology"/>
<evidence type="ECO:0000256" key="4">
    <source>
        <dbReference type="ARBA" id="ARBA00022598"/>
    </source>
</evidence>
<organism evidence="11 12">
    <name type="scientific">Saccharopolyspora phatthalungensis</name>
    <dbReference type="NCBI Taxonomy" id="664693"/>
    <lineage>
        <taxon>Bacteria</taxon>
        <taxon>Bacillati</taxon>
        <taxon>Actinomycetota</taxon>
        <taxon>Actinomycetes</taxon>
        <taxon>Pseudonocardiales</taxon>
        <taxon>Pseudonocardiaceae</taxon>
        <taxon>Saccharopolyspora</taxon>
    </lineage>
</organism>
<keyword evidence="7 8" id="KW-0133">Cell shape</keyword>
<dbReference type="Gene3D" id="3.40.50.720">
    <property type="entry name" value="NAD(P)-binding Rossmann-like Domain"/>
    <property type="match status" value="1"/>
</dbReference>
<reference evidence="11 12" key="1">
    <citation type="submission" date="2020-08" db="EMBL/GenBank/DDBJ databases">
        <title>Sequencing the genomes of 1000 actinobacteria strains.</title>
        <authorList>
            <person name="Klenk H.-P."/>
        </authorList>
    </citation>
    <scope>NUCLEOTIDE SEQUENCE [LARGE SCALE GENOMIC DNA]</scope>
    <source>
        <strain evidence="11 12">DSM 45584</strain>
    </source>
</reference>
<evidence type="ECO:0000313" key="12">
    <source>
        <dbReference type="Proteomes" id="UP000584374"/>
    </source>
</evidence>
<keyword evidence="7 8" id="KW-0573">Peptidoglycan synthesis</keyword>
<dbReference type="GO" id="GO:0071555">
    <property type="term" value="P:cell wall organization"/>
    <property type="evidence" value="ECO:0007669"/>
    <property type="project" value="UniProtKB-KW"/>
</dbReference>
<comment type="catalytic activity">
    <reaction evidence="7 8">
        <text>UDP-N-acetyl-alpha-D-muramoyl-L-alanine + D-glutamate + ATP = UDP-N-acetyl-alpha-D-muramoyl-L-alanyl-D-glutamate + ADP + phosphate + H(+)</text>
        <dbReference type="Rhea" id="RHEA:16429"/>
        <dbReference type="ChEBI" id="CHEBI:15378"/>
        <dbReference type="ChEBI" id="CHEBI:29986"/>
        <dbReference type="ChEBI" id="CHEBI:30616"/>
        <dbReference type="ChEBI" id="CHEBI:43474"/>
        <dbReference type="ChEBI" id="CHEBI:83898"/>
        <dbReference type="ChEBI" id="CHEBI:83900"/>
        <dbReference type="ChEBI" id="CHEBI:456216"/>
        <dbReference type="EC" id="6.3.2.9"/>
    </reaction>
</comment>
<keyword evidence="7 8" id="KW-0132">Cell division</keyword>
<evidence type="ECO:0000256" key="5">
    <source>
        <dbReference type="ARBA" id="ARBA00022741"/>
    </source>
</evidence>
<dbReference type="GO" id="GO:0008764">
    <property type="term" value="F:UDP-N-acetylmuramoylalanine-D-glutamate ligase activity"/>
    <property type="evidence" value="ECO:0007669"/>
    <property type="project" value="UniProtKB-UniRule"/>
</dbReference>
<dbReference type="Gene3D" id="3.40.1190.10">
    <property type="entry name" value="Mur-like, catalytic domain"/>
    <property type="match status" value="1"/>
</dbReference>